<comment type="cofactor">
    <cofactor evidence="3">
        <name>pyridoxal 5'-phosphate</name>
        <dbReference type="ChEBI" id="CHEBI:597326"/>
    </cofactor>
</comment>
<proteinExistence type="inferred from homology"/>
<dbReference type="GO" id="GO:0030170">
    <property type="term" value="F:pyridoxal phosphate binding"/>
    <property type="evidence" value="ECO:0007669"/>
    <property type="project" value="UniProtKB-UniRule"/>
</dbReference>
<dbReference type="SUPFAM" id="SSF51419">
    <property type="entry name" value="PLP-binding barrel"/>
    <property type="match status" value="1"/>
</dbReference>
<accession>A0AAU8DKC6</accession>
<dbReference type="EMBL" id="CP159218">
    <property type="protein sequence ID" value="XCG62672.1"/>
    <property type="molecule type" value="Genomic_DNA"/>
</dbReference>
<dbReference type="HAMAP" id="MF_02087">
    <property type="entry name" value="PLP_homeostasis"/>
    <property type="match status" value="1"/>
</dbReference>
<dbReference type="InterPro" id="IPR029066">
    <property type="entry name" value="PLP-binding_barrel"/>
</dbReference>
<gene>
    <name evidence="6" type="ORF">ABLG96_15740</name>
</gene>
<dbReference type="PANTHER" id="PTHR10146">
    <property type="entry name" value="PROLINE SYNTHETASE CO-TRANSCRIBED BACTERIAL HOMOLOG PROTEIN"/>
    <property type="match status" value="1"/>
</dbReference>
<evidence type="ECO:0000256" key="3">
    <source>
        <dbReference type="PIRSR" id="PIRSR004848-1"/>
    </source>
</evidence>
<evidence type="ECO:0000256" key="2">
    <source>
        <dbReference type="HAMAP-Rule" id="MF_02087"/>
    </source>
</evidence>
<dbReference type="FunFam" id="3.20.20.10:FF:000018">
    <property type="entry name" value="Pyridoxal phosphate homeostasis protein"/>
    <property type="match status" value="1"/>
</dbReference>
<evidence type="ECO:0000256" key="1">
    <source>
        <dbReference type="ARBA" id="ARBA00022898"/>
    </source>
</evidence>
<dbReference type="Gene3D" id="3.20.20.10">
    <property type="entry name" value="Alanine racemase"/>
    <property type="match status" value="1"/>
</dbReference>
<organism evidence="6">
    <name type="scientific">Nakamurella sp. A5-74</name>
    <dbReference type="NCBI Taxonomy" id="3158264"/>
    <lineage>
        <taxon>Bacteria</taxon>
        <taxon>Bacillati</taxon>
        <taxon>Actinomycetota</taxon>
        <taxon>Actinomycetes</taxon>
        <taxon>Nakamurellales</taxon>
        <taxon>Nakamurellaceae</taxon>
        <taxon>Nakamurella</taxon>
    </lineage>
</organism>
<evidence type="ECO:0000259" key="5">
    <source>
        <dbReference type="Pfam" id="PF01168"/>
    </source>
</evidence>
<feature type="domain" description="Alanine racemase N-terminal" evidence="5">
    <location>
        <begin position="45"/>
        <end position="228"/>
    </location>
</feature>
<evidence type="ECO:0000313" key="6">
    <source>
        <dbReference type="EMBL" id="XCG62672.1"/>
    </source>
</evidence>
<keyword evidence="1 2" id="KW-0663">Pyridoxal phosphate</keyword>
<comment type="function">
    <text evidence="2">Pyridoxal 5'-phosphate (PLP)-binding protein, which is involved in PLP homeostasis.</text>
</comment>
<dbReference type="PANTHER" id="PTHR10146:SF14">
    <property type="entry name" value="PYRIDOXAL PHOSPHATE HOMEOSTASIS PROTEIN"/>
    <property type="match status" value="1"/>
</dbReference>
<sequence>MSATEGPDVAAQIDVIHGRIAAAATAADRDPASVTLLLATKTMPAEVILTALRSGSTLIGENRVQEITEKADALAAVPHTTHLIGHLQRNKVGAVLPFIDCLQSLDSADLATRFERRLAEHEPDRVLQVMVQVNVSGEASKSGVAPEDAAELIAAVRDCPHLRLTGLMTIGLNSPDESAVRQGYASLRQLRDELVPGGELSMGMSGDLEAAIAEGATIVRVGSAVFGRRS</sequence>
<dbReference type="CDD" id="cd00635">
    <property type="entry name" value="PLPDE_III_YBL036c_like"/>
    <property type="match status" value="1"/>
</dbReference>
<dbReference type="NCBIfam" id="TIGR00044">
    <property type="entry name" value="YggS family pyridoxal phosphate-dependent enzyme"/>
    <property type="match status" value="1"/>
</dbReference>
<name>A0AAU8DKC6_9ACTN</name>
<comment type="similarity">
    <text evidence="2 4">Belongs to the pyridoxal phosphate-binding protein YggS/PROSC family.</text>
</comment>
<feature type="modified residue" description="N6-(pyridoxal phosphate)lysine" evidence="2 3">
    <location>
        <position position="41"/>
    </location>
</feature>
<dbReference type="RefSeq" id="WP_353648287.1">
    <property type="nucleotide sequence ID" value="NZ_CP159218.1"/>
</dbReference>
<dbReference type="InterPro" id="IPR001608">
    <property type="entry name" value="Ala_racemase_N"/>
</dbReference>
<dbReference type="PIRSF" id="PIRSF004848">
    <property type="entry name" value="YBL036c_PLPDEIII"/>
    <property type="match status" value="1"/>
</dbReference>
<protein>
    <recommendedName>
        <fullName evidence="2">Pyridoxal phosphate homeostasis protein</fullName>
        <shortName evidence="2">PLP homeostasis protein</shortName>
    </recommendedName>
</protein>
<dbReference type="InterPro" id="IPR011078">
    <property type="entry name" value="PyrdxlP_homeostasis"/>
</dbReference>
<evidence type="ECO:0000256" key="4">
    <source>
        <dbReference type="RuleBase" id="RU004514"/>
    </source>
</evidence>
<dbReference type="AlphaFoldDB" id="A0AAU8DKC6"/>
<dbReference type="Pfam" id="PF01168">
    <property type="entry name" value="Ala_racemase_N"/>
    <property type="match status" value="1"/>
</dbReference>
<reference evidence="6" key="1">
    <citation type="submission" date="2024-05" db="EMBL/GenBank/DDBJ databases">
        <authorList>
            <person name="Cai S.Y."/>
            <person name="Jin L.M."/>
            <person name="Li H.R."/>
        </authorList>
    </citation>
    <scope>NUCLEOTIDE SEQUENCE</scope>
    <source>
        <strain evidence="6">A5-74</strain>
    </source>
</reference>